<reference evidence="4 5" key="2">
    <citation type="submission" date="2016-05" db="EMBL/GenBank/DDBJ databases">
        <title>Lineage-specific infection strategies underlie the spectrum of fungal disease in amphibians.</title>
        <authorList>
            <person name="Cuomo C.A."/>
            <person name="Farrer R.A."/>
            <person name="James T."/>
            <person name="Longcore J."/>
            <person name="Birren B."/>
        </authorList>
    </citation>
    <scope>NUCLEOTIDE SEQUENCE [LARGE SCALE GENOMIC DNA]</scope>
    <source>
        <strain evidence="4 5">JEL423</strain>
    </source>
</reference>
<evidence type="ECO:0000256" key="1">
    <source>
        <dbReference type="SAM" id="Coils"/>
    </source>
</evidence>
<accession>A0A177WC50</accession>
<feature type="region of interest" description="Disordered" evidence="2">
    <location>
        <begin position="269"/>
        <end position="299"/>
    </location>
</feature>
<dbReference type="AlphaFoldDB" id="A0A177WC50"/>
<dbReference type="PROSITE" id="PS51257">
    <property type="entry name" value="PROKAR_LIPOPROTEIN"/>
    <property type="match status" value="1"/>
</dbReference>
<feature type="chain" id="PRO_5008077440" evidence="3">
    <location>
        <begin position="21"/>
        <end position="299"/>
    </location>
</feature>
<feature type="compositionally biased region" description="Low complexity" evidence="2">
    <location>
        <begin position="26"/>
        <end position="47"/>
    </location>
</feature>
<gene>
    <name evidence="4" type="ORF">BDEG_21658</name>
</gene>
<organism evidence="4 5">
    <name type="scientific">Batrachochytrium dendrobatidis (strain JEL423)</name>
    <dbReference type="NCBI Taxonomy" id="403673"/>
    <lineage>
        <taxon>Eukaryota</taxon>
        <taxon>Fungi</taxon>
        <taxon>Fungi incertae sedis</taxon>
        <taxon>Chytridiomycota</taxon>
        <taxon>Chytridiomycota incertae sedis</taxon>
        <taxon>Chytridiomycetes</taxon>
        <taxon>Rhizophydiales</taxon>
        <taxon>Rhizophydiales incertae sedis</taxon>
        <taxon>Batrachochytrium</taxon>
    </lineage>
</organism>
<evidence type="ECO:0000256" key="3">
    <source>
        <dbReference type="SAM" id="SignalP"/>
    </source>
</evidence>
<feature type="signal peptide" evidence="3">
    <location>
        <begin position="1"/>
        <end position="20"/>
    </location>
</feature>
<keyword evidence="3" id="KW-0732">Signal</keyword>
<evidence type="ECO:0000256" key="2">
    <source>
        <dbReference type="SAM" id="MobiDB-lite"/>
    </source>
</evidence>
<keyword evidence="1" id="KW-0175">Coiled coil</keyword>
<feature type="coiled-coil region" evidence="1">
    <location>
        <begin position="133"/>
        <end position="160"/>
    </location>
</feature>
<proteinExistence type="predicted"/>
<sequence>MKLAVAVLSSILLACSVTTANPVNPSSTKSAESSTSAAIPTATTSTESEYRTISYEEAANLVDLSQLSESDVSLIEGYLQMDREHEEMEKACDLAGSEKLHQQELIKQLNKKYSTLVHKSQHNNNDPAYEEKVQSFKLKLQEEREKLEELEKKYRKFNRDFLVFSLQTYANKAELAERFFGDDLDMDLLYLYVEFLKFNPSFVENIYKSLTLRLNKQPGSEQASTSGTQSSSQHHESPSSSKTSTVQPTQTSSSTQGFFSSLWETFFGSSRTQDTPKSKNEPNPFSNPSNPDDSDDSFD</sequence>
<feature type="compositionally biased region" description="Low complexity" evidence="2">
    <location>
        <begin position="219"/>
        <end position="257"/>
    </location>
</feature>
<feature type="region of interest" description="Disordered" evidence="2">
    <location>
        <begin position="218"/>
        <end position="257"/>
    </location>
</feature>
<dbReference type="EMBL" id="DS022301">
    <property type="protein sequence ID" value="OAJ37659.1"/>
    <property type="molecule type" value="Genomic_DNA"/>
</dbReference>
<protein>
    <submittedName>
        <fullName evidence="4">Uncharacterized protein</fullName>
    </submittedName>
</protein>
<name>A0A177WC50_BATDL</name>
<evidence type="ECO:0000313" key="5">
    <source>
        <dbReference type="Proteomes" id="UP000077115"/>
    </source>
</evidence>
<evidence type="ECO:0000313" key="4">
    <source>
        <dbReference type="EMBL" id="OAJ37659.1"/>
    </source>
</evidence>
<reference evidence="4 5" key="1">
    <citation type="submission" date="2006-10" db="EMBL/GenBank/DDBJ databases">
        <title>The Genome Sequence of Batrachochytrium dendrobatidis JEL423.</title>
        <authorList>
            <consortium name="The Broad Institute Genome Sequencing Platform"/>
            <person name="Birren B."/>
            <person name="Lander E."/>
            <person name="Galagan J."/>
            <person name="Cuomo C."/>
            <person name="Devon K."/>
            <person name="Jaffe D."/>
            <person name="Butler J."/>
            <person name="Alvarez P."/>
            <person name="Gnerre S."/>
            <person name="Grabherr M."/>
            <person name="Kleber M."/>
            <person name="Mauceli E."/>
            <person name="Brockman W."/>
            <person name="Young S."/>
            <person name="LaButti K."/>
            <person name="Sykes S."/>
            <person name="DeCaprio D."/>
            <person name="Crawford M."/>
            <person name="Koehrsen M."/>
            <person name="Engels R."/>
            <person name="Montgomery P."/>
            <person name="Pearson M."/>
            <person name="Howarth C."/>
            <person name="Larson L."/>
            <person name="White J."/>
            <person name="O'Leary S."/>
            <person name="Kodira C."/>
            <person name="Zeng Q."/>
            <person name="Yandava C."/>
            <person name="Alvarado L."/>
            <person name="Longcore J."/>
            <person name="James T."/>
        </authorList>
    </citation>
    <scope>NUCLEOTIDE SEQUENCE [LARGE SCALE GENOMIC DNA]</scope>
    <source>
        <strain evidence="4 5">JEL423</strain>
    </source>
</reference>
<dbReference type="VEuPathDB" id="FungiDB:BDEG_21658"/>
<dbReference type="Proteomes" id="UP000077115">
    <property type="component" value="Unassembled WGS sequence"/>
</dbReference>
<feature type="compositionally biased region" description="Low complexity" evidence="2">
    <location>
        <begin position="281"/>
        <end position="291"/>
    </location>
</feature>
<feature type="region of interest" description="Disordered" evidence="2">
    <location>
        <begin position="21"/>
        <end position="48"/>
    </location>
</feature>